<keyword evidence="3" id="KW-0862">Zinc</keyword>
<name>A0A9P5ZA40_9AGAR</name>
<dbReference type="GO" id="GO:0008270">
    <property type="term" value="F:zinc ion binding"/>
    <property type="evidence" value="ECO:0007669"/>
    <property type="project" value="UniProtKB-KW"/>
</dbReference>
<gene>
    <name evidence="6" type="ORF">BDN70DRAFT_918273</name>
</gene>
<sequence>MSDDENVLNLRDEEYFPTFDQLPYDNDVSPRYYACRPSDGAYAPIKHWCFLVEIVEKVKWIRPTFRVKDKNGRELLVMCYFDSDFETPSIWEKRCKQGGVMAMMYANFHNFMDGQTGIRVEEGGTLTFLPCSLETLLRIGDDLDKPSSNICVLCKKPGVLQCARCSSTRYCGKECQVADWKPRHKDECIAIQQVKKWKGKEWKAFDGKYWIG</sequence>
<evidence type="ECO:0000256" key="3">
    <source>
        <dbReference type="ARBA" id="ARBA00022833"/>
    </source>
</evidence>
<dbReference type="AlphaFoldDB" id="A0A9P5ZA40"/>
<evidence type="ECO:0000256" key="2">
    <source>
        <dbReference type="ARBA" id="ARBA00022771"/>
    </source>
</evidence>
<dbReference type="Gene3D" id="6.10.140.2220">
    <property type="match status" value="1"/>
</dbReference>
<dbReference type="InterPro" id="IPR002893">
    <property type="entry name" value="Znf_MYND"/>
</dbReference>
<keyword evidence="7" id="KW-1185">Reference proteome</keyword>
<dbReference type="EMBL" id="MU155151">
    <property type="protein sequence ID" value="KAF9483722.1"/>
    <property type="molecule type" value="Genomic_DNA"/>
</dbReference>
<evidence type="ECO:0000256" key="1">
    <source>
        <dbReference type="ARBA" id="ARBA00022723"/>
    </source>
</evidence>
<dbReference type="SUPFAM" id="SSF144232">
    <property type="entry name" value="HIT/MYND zinc finger-like"/>
    <property type="match status" value="1"/>
</dbReference>
<dbReference type="Proteomes" id="UP000807469">
    <property type="component" value="Unassembled WGS sequence"/>
</dbReference>
<protein>
    <recommendedName>
        <fullName evidence="5">MYND-type domain-containing protein</fullName>
    </recommendedName>
</protein>
<dbReference type="Pfam" id="PF01753">
    <property type="entry name" value="zf-MYND"/>
    <property type="match status" value="1"/>
</dbReference>
<dbReference type="PROSITE" id="PS01360">
    <property type="entry name" value="ZF_MYND_1"/>
    <property type="match status" value="1"/>
</dbReference>
<evidence type="ECO:0000313" key="7">
    <source>
        <dbReference type="Proteomes" id="UP000807469"/>
    </source>
</evidence>
<reference evidence="6" key="1">
    <citation type="submission" date="2020-11" db="EMBL/GenBank/DDBJ databases">
        <authorList>
            <consortium name="DOE Joint Genome Institute"/>
            <person name="Ahrendt S."/>
            <person name="Riley R."/>
            <person name="Andreopoulos W."/>
            <person name="Labutti K."/>
            <person name="Pangilinan J."/>
            <person name="Ruiz-Duenas F.J."/>
            <person name="Barrasa J.M."/>
            <person name="Sanchez-Garcia M."/>
            <person name="Camarero S."/>
            <person name="Miyauchi S."/>
            <person name="Serrano A."/>
            <person name="Linde D."/>
            <person name="Babiker R."/>
            <person name="Drula E."/>
            <person name="Ayuso-Fernandez I."/>
            <person name="Pacheco R."/>
            <person name="Padilla G."/>
            <person name="Ferreira P."/>
            <person name="Barriuso J."/>
            <person name="Kellner H."/>
            <person name="Castanera R."/>
            <person name="Alfaro M."/>
            <person name="Ramirez L."/>
            <person name="Pisabarro A.G."/>
            <person name="Kuo A."/>
            <person name="Tritt A."/>
            <person name="Lipzen A."/>
            <person name="He G."/>
            <person name="Yan M."/>
            <person name="Ng V."/>
            <person name="Cullen D."/>
            <person name="Martin F."/>
            <person name="Rosso M.-N."/>
            <person name="Henrissat B."/>
            <person name="Hibbett D."/>
            <person name="Martinez A.T."/>
            <person name="Grigoriev I.V."/>
        </authorList>
    </citation>
    <scope>NUCLEOTIDE SEQUENCE</scope>
    <source>
        <strain evidence="6">CIRM-BRFM 674</strain>
    </source>
</reference>
<evidence type="ECO:0000313" key="6">
    <source>
        <dbReference type="EMBL" id="KAF9483722.1"/>
    </source>
</evidence>
<keyword evidence="2 4" id="KW-0863">Zinc-finger</keyword>
<proteinExistence type="predicted"/>
<feature type="domain" description="MYND-type" evidence="5">
    <location>
        <begin position="151"/>
        <end position="188"/>
    </location>
</feature>
<keyword evidence="1" id="KW-0479">Metal-binding</keyword>
<evidence type="ECO:0000259" key="5">
    <source>
        <dbReference type="PROSITE" id="PS50865"/>
    </source>
</evidence>
<accession>A0A9P5ZA40</accession>
<dbReference type="PROSITE" id="PS50865">
    <property type="entry name" value="ZF_MYND_2"/>
    <property type="match status" value="1"/>
</dbReference>
<comment type="caution">
    <text evidence="6">The sequence shown here is derived from an EMBL/GenBank/DDBJ whole genome shotgun (WGS) entry which is preliminary data.</text>
</comment>
<evidence type="ECO:0000256" key="4">
    <source>
        <dbReference type="PROSITE-ProRule" id="PRU00134"/>
    </source>
</evidence>
<dbReference type="OrthoDB" id="265717at2759"/>
<organism evidence="6 7">
    <name type="scientific">Pholiota conissans</name>
    <dbReference type="NCBI Taxonomy" id="109636"/>
    <lineage>
        <taxon>Eukaryota</taxon>
        <taxon>Fungi</taxon>
        <taxon>Dikarya</taxon>
        <taxon>Basidiomycota</taxon>
        <taxon>Agaricomycotina</taxon>
        <taxon>Agaricomycetes</taxon>
        <taxon>Agaricomycetidae</taxon>
        <taxon>Agaricales</taxon>
        <taxon>Agaricineae</taxon>
        <taxon>Strophariaceae</taxon>
        <taxon>Pholiota</taxon>
    </lineage>
</organism>